<dbReference type="PROSITE" id="PS00913">
    <property type="entry name" value="ADH_IRON_1"/>
    <property type="match status" value="1"/>
</dbReference>
<dbReference type="Gene3D" id="1.20.1090.10">
    <property type="entry name" value="Dehydroquinate synthase-like - alpha domain"/>
    <property type="match status" value="1"/>
</dbReference>
<feature type="domain" description="Alcohol dehydrogenase iron-type/glycerol dehydrogenase GldA" evidence="4">
    <location>
        <begin position="4"/>
        <end position="171"/>
    </location>
</feature>
<dbReference type="InterPro" id="IPR056798">
    <property type="entry name" value="ADH_Fe_C"/>
</dbReference>
<dbReference type="EC" id="1.1.1.1" evidence="6"/>
<dbReference type="InterPro" id="IPR001670">
    <property type="entry name" value="ADH_Fe/GldA"/>
</dbReference>
<comment type="caution">
    <text evidence="6">The sequence shown here is derived from an EMBL/GenBank/DDBJ whole genome shotgun (WGS) entry which is preliminary data.</text>
</comment>
<dbReference type="InterPro" id="IPR039697">
    <property type="entry name" value="Alcohol_dehydrogenase_Fe"/>
</dbReference>
<dbReference type="Proteomes" id="UP001237595">
    <property type="component" value="Unassembled WGS sequence"/>
</dbReference>
<protein>
    <submittedName>
        <fullName evidence="6">Iron-containing alcohol dehydrogenase</fullName>
        <ecNumber evidence="6">1.1.1.1</ecNumber>
    </submittedName>
</protein>
<dbReference type="Gene3D" id="3.40.50.1970">
    <property type="match status" value="1"/>
</dbReference>
<accession>A0ABT6PQB5</accession>
<evidence type="ECO:0000259" key="5">
    <source>
        <dbReference type="Pfam" id="PF25137"/>
    </source>
</evidence>
<evidence type="ECO:0000259" key="4">
    <source>
        <dbReference type="Pfam" id="PF00465"/>
    </source>
</evidence>
<evidence type="ECO:0000256" key="3">
    <source>
        <dbReference type="ARBA" id="ARBA00023027"/>
    </source>
</evidence>
<reference evidence="6 7" key="1">
    <citation type="submission" date="2023-04" db="EMBL/GenBank/DDBJ databases">
        <title>Draft genome sequence of Saccharopolyspora sp. TS4A08 isolated from sweet potato rhizospheric soil.</title>
        <authorList>
            <person name="Suksaard P."/>
            <person name="Duangmal K."/>
        </authorList>
    </citation>
    <scope>NUCLEOTIDE SEQUENCE [LARGE SCALE GENOMIC DNA]</scope>
    <source>
        <strain evidence="6 7">TS4A08</strain>
    </source>
</reference>
<dbReference type="Pfam" id="PF25137">
    <property type="entry name" value="ADH_Fe_C"/>
    <property type="match status" value="1"/>
</dbReference>
<evidence type="ECO:0000313" key="7">
    <source>
        <dbReference type="Proteomes" id="UP001237595"/>
    </source>
</evidence>
<proteinExistence type="inferred from homology"/>
<dbReference type="PANTHER" id="PTHR11496:SF102">
    <property type="entry name" value="ALCOHOL DEHYDROGENASE 4"/>
    <property type="match status" value="1"/>
</dbReference>
<sequence>MRPPAEVLFGNGSRAALPRVLADRGTRVFVCSDPVIAETDHFARFLDAARERGLHVTAYSDVQPELPLAGVARATDAARRCEPDVVVGYGGGSTVDLAKLLAITLVTDDPLSSFYGENLVPAGVLPVVAVPTTAGTGSEATPVAVVSDPSRALKVGISSPRLVPVAAVVDPELTHTCPATVTAFSGIDALTHAIESASARRQDVDLTGELPVFVGANALSSVLARQAAAAIAPNLAVAVREPSNGAARANLAYGSLLAGMAFGSGGTHLSHALQYPIGDVTRTPHGLGVGLLLPYVMESCLPSSTPVLADLAKVMGACDAGADDDVAAVSGIRAVVELRAAIGVPHTLADIGVARSDLGRIGELAAGVGRLLNNAPAADPRALIEPVPSCAWSGRSDTFAHART</sequence>
<evidence type="ECO:0000256" key="2">
    <source>
        <dbReference type="ARBA" id="ARBA00023002"/>
    </source>
</evidence>
<dbReference type="InterPro" id="IPR018211">
    <property type="entry name" value="ADH_Fe_CS"/>
</dbReference>
<dbReference type="Pfam" id="PF00465">
    <property type="entry name" value="Fe-ADH"/>
    <property type="match status" value="1"/>
</dbReference>
<name>A0ABT6PQB5_9PSEU</name>
<evidence type="ECO:0000256" key="1">
    <source>
        <dbReference type="ARBA" id="ARBA00007358"/>
    </source>
</evidence>
<dbReference type="GO" id="GO:0004022">
    <property type="term" value="F:alcohol dehydrogenase (NAD+) activity"/>
    <property type="evidence" value="ECO:0007669"/>
    <property type="project" value="UniProtKB-EC"/>
</dbReference>
<comment type="similarity">
    <text evidence="1">Belongs to the iron-containing alcohol dehydrogenase family.</text>
</comment>
<dbReference type="EMBL" id="JASAOF010000009">
    <property type="protein sequence ID" value="MDI2030192.1"/>
    <property type="molecule type" value="Genomic_DNA"/>
</dbReference>
<dbReference type="SUPFAM" id="SSF56796">
    <property type="entry name" value="Dehydroquinate synthase-like"/>
    <property type="match status" value="1"/>
</dbReference>
<dbReference type="PANTHER" id="PTHR11496">
    <property type="entry name" value="ALCOHOL DEHYDROGENASE"/>
    <property type="match status" value="1"/>
</dbReference>
<gene>
    <name evidence="6" type="ORF">QFW96_16305</name>
</gene>
<feature type="domain" description="Fe-containing alcohol dehydrogenase-like C-terminal" evidence="5">
    <location>
        <begin position="182"/>
        <end position="373"/>
    </location>
</feature>
<keyword evidence="7" id="KW-1185">Reference proteome</keyword>
<organism evidence="6 7">
    <name type="scientific">Saccharopolyspora ipomoeae</name>
    <dbReference type="NCBI Taxonomy" id="3042027"/>
    <lineage>
        <taxon>Bacteria</taxon>
        <taxon>Bacillati</taxon>
        <taxon>Actinomycetota</taxon>
        <taxon>Actinomycetes</taxon>
        <taxon>Pseudonocardiales</taxon>
        <taxon>Pseudonocardiaceae</taxon>
        <taxon>Saccharopolyspora</taxon>
    </lineage>
</organism>
<keyword evidence="2 6" id="KW-0560">Oxidoreductase</keyword>
<keyword evidence="3" id="KW-0520">NAD</keyword>
<dbReference type="RefSeq" id="WP_281456503.1">
    <property type="nucleotide sequence ID" value="NZ_JASAOF010000009.1"/>
</dbReference>
<evidence type="ECO:0000313" key="6">
    <source>
        <dbReference type="EMBL" id="MDI2030192.1"/>
    </source>
</evidence>